<evidence type="ECO:0000256" key="3">
    <source>
        <dbReference type="ARBA" id="ARBA00022552"/>
    </source>
</evidence>
<feature type="compositionally biased region" description="Polar residues" evidence="8">
    <location>
        <begin position="322"/>
        <end position="333"/>
    </location>
</feature>
<feature type="compositionally biased region" description="Acidic residues" evidence="8">
    <location>
        <begin position="127"/>
        <end position="167"/>
    </location>
</feature>
<reference evidence="9" key="2">
    <citation type="submission" date="2020-05" db="UniProtKB">
        <authorList>
            <consortium name="EnsemblMetazoa"/>
        </authorList>
    </citation>
    <scope>IDENTIFICATION</scope>
    <source>
        <strain evidence="9">IAEA</strain>
    </source>
</reference>
<dbReference type="AlphaFoldDB" id="A0A1A9ZD59"/>
<comment type="subcellular location">
    <subcellularLocation>
        <location evidence="1 7">Nucleus</location>
        <location evidence="1 7">Nucleolus</location>
    </subcellularLocation>
</comment>
<evidence type="ECO:0000256" key="7">
    <source>
        <dbReference type="PIRNR" id="PIRNR017300"/>
    </source>
</evidence>
<comment type="function">
    <text evidence="7">Involved in nucleolar processing of pre-18S ribosomal RNA.</text>
</comment>
<evidence type="ECO:0000256" key="1">
    <source>
        <dbReference type="ARBA" id="ARBA00004604"/>
    </source>
</evidence>
<dbReference type="InterPro" id="IPR012173">
    <property type="entry name" value="Mpp10"/>
</dbReference>
<evidence type="ECO:0000256" key="2">
    <source>
        <dbReference type="ARBA" id="ARBA00022517"/>
    </source>
</evidence>
<dbReference type="EnsemblMetazoa" id="GPAI011076-RA">
    <property type="protein sequence ID" value="GPAI011076-PA"/>
    <property type="gene ID" value="GPAI011076"/>
</dbReference>
<feature type="region of interest" description="Disordered" evidence="8">
    <location>
        <begin position="606"/>
        <end position="656"/>
    </location>
</feature>
<dbReference type="GO" id="GO:0032040">
    <property type="term" value="C:small-subunit processome"/>
    <property type="evidence" value="ECO:0007669"/>
    <property type="project" value="TreeGrafter"/>
</dbReference>
<accession>A0A1A9ZD59</accession>
<evidence type="ECO:0000256" key="4">
    <source>
        <dbReference type="ARBA" id="ARBA00023242"/>
    </source>
</evidence>
<keyword evidence="4 7" id="KW-0539">Nucleus</keyword>
<dbReference type="GO" id="GO:0034457">
    <property type="term" value="C:Mpp10 complex"/>
    <property type="evidence" value="ECO:0007669"/>
    <property type="project" value="UniProtKB-UniRule"/>
</dbReference>
<feature type="region of interest" description="Disordered" evidence="8">
    <location>
        <begin position="124"/>
        <end position="179"/>
    </location>
</feature>
<comment type="similarity">
    <text evidence="6 7">Belongs to the MPP10 family.</text>
</comment>
<evidence type="ECO:0000256" key="6">
    <source>
        <dbReference type="ARBA" id="ARBA00029455"/>
    </source>
</evidence>
<protein>
    <recommendedName>
        <fullName evidence="7">U3 small nucleolar ribonucleoprotein protein MPP10</fullName>
    </recommendedName>
</protein>
<dbReference type="PIRSF" id="PIRSF017300">
    <property type="entry name" value="snoRNP_Mpp10"/>
    <property type="match status" value="1"/>
</dbReference>
<evidence type="ECO:0000256" key="5">
    <source>
        <dbReference type="ARBA" id="ARBA00023274"/>
    </source>
</evidence>
<dbReference type="VEuPathDB" id="VectorBase:GPAI011076"/>
<organism evidence="9 10">
    <name type="scientific">Glossina pallidipes</name>
    <name type="common">Tsetse fly</name>
    <dbReference type="NCBI Taxonomy" id="7398"/>
    <lineage>
        <taxon>Eukaryota</taxon>
        <taxon>Metazoa</taxon>
        <taxon>Ecdysozoa</taxon>
        <taxon>Arthropoda</taxon>
        <taxon>Hexapoda</taxon>
        <taxon>Insecta</taxon>
        <taxon>Pterygota</taxon>
        <taxon>Neoptera</taxon>
        <taxon>Endopterygota</taxon>
        <taxon>Diptera</taxon>
        <taxon>Brachycera</taxon>
        <taxon>Muscomorpha</taxon>
        <taxon>Hippoboscoidea</taxon>
        <taxon>Glossinidae</taxon>
        <taxon>Glossina</taxon>
    </lineage>
</organism>
<dbReference type="STRING" id="7398.A0A1A9ZD59"/>
<name>A0A1A9ZD59_GLOPL</name>
<dbReference type="Pfam" id="PF04006">
    <property type="entry name" value="Mpp10"/>
    <property type="match status" value="1"/>
</dbReference>
<dbReference type="Proteomes" id="UP000092445">
    <property type="component" value="Unassembled WGS sequence"/>
</dbReference>
<feature type="compositionally biased region" description="Basic and acidic residues" evidence="8">
    <location>
        <begin position="280"/>
        <end position="298"/>
    </location>
</feature>
<feature type="region of interest" description="Disordered" evidence="8">
    <location>
        <begin position="280"/>
        <end position="333"/>
    </location>
</feature>
<proteinExistence type="inferred from homology"/>
<evidence type="ECO:0000256" key="8">
    <source>
        <dbReference type="SAM" id="MobiDB-lite"/>
    </source>
</evidence>
<dbReference type="PANTHER" id="PTHR17039:SF0">
    <property type="entry name" value="U3 SMALL NUCLEOLAR RIBONUCLEOPROTEIN PROTEIN MPP10"/>
    <property type="match status" value="1"/>
</dbReference>
<sequence>MKKIKKGVKSKQTAEQRAISKYKELTKSVQRLTAEPDKFLVAQPSKYDKIKEMLQTLYGLTVSMDVERREMPDILPELVVQNMDEEQIWQQLELRSNLLMPAFVHDTAKFLSLRERKLEIRLKEEGQAEEDHENEGEEEKEYDMDTVDMSEKEDVEGEDEPGDEDGGKDDQMNVKKQFQRVTRKCPVDDEFFKLDEMTSFLEAEEAKEARRKTGKLLPGDEDGIDYFADDFGGLAAEGADDDNSEYDNATYQDFFNIQQNDEEEETNRKVLDRGLDRKAKDYFSERMTEENDMYKSDDEQCQLQSCSSEEDLGKDETDSNKGSEITVNEQPKSTFELRQARLEQRIRDHEEEVLGEKPWQLKGEIMATNRPQNSLLEEILEFDSTVRPAPVITEETTRCLEDIIKQRIKDKAWDDVEFKVRPVRTPQEYRKQLVLDQEKSKESLAHIYEKEYQRKLEKLTPNHERNEEEEPKEHQEIRKLMRNLFVKLDALSNFHFTPKPVAPEPKIITNTPAVTMEEVAPVAVSDANLLAPEEIFRGPKHELLGKSERTKTDKNRALRKKKAKQRAIHNALEAKVVERQKLGIPLSKKQEKVKLMKNLTKQRNVEKITPGNDHRNLGSSKAFFSKLQDQSNSMTLARPDKRKPDKMTISSKKLKL</sequence>
<keyword evidence="10" id="KW-1185">Reference proteome</keyword>
<keyword evidence="2 7" id="KW-0690">Ribosome biogenesis</keyword>
<evidence type="ECO:0000313" key="9">
    <source>
        <dbReference type="EnsemblMetazoa" id="GPAI011076-PA"/>
    </source>
</evidence>
<reference evidence="10" key="1">
    <citation type="submission" date="2014-03" db="EMBL/GenBank/DDBJ databases">
        <authorList>
            <person name="Aksoy S."/>
            <person name="Warren W."/>
            <person name="Wilson R.K."/>
        </authorList>
    </citation>
    <scope>NUCLEOTIDE SEQUENCE [LARGE SCALE GENOMIC DNA]</scope>
    <source>
        <strain evidence="10">IAEA</strain>
    </source>
</reference>
<dbReference type="GO" id="GO:0006364">
    <property type="term" value="P:rRNA processing"/>
    <property type="evidence" value="ECO:0007669"/>
    <property type="project" value="UniProtKB-KW"/>
</dbReference>
<dbReference type="PANTHER" id="PTHR17039">
    <property type="entry name" value="U3 SMALL NUCLEOLAR RIBONUCLEOPROTEIN PROTEIN MPP10"/>
    <property type="match status" value="1"/>
</dbReference>
<keyword evidence="5 7" id="KW-0687">Ribonucleoprotein</keyword>
<evidence type="ECO:0000313" key="10">
    <source>
        <dbReference type="Proteomes" id="UP000092445"/>
    </source>
</evidence>
<dbReference type="GO" id="GO:0005732">
    <property type="term" value="C:sno(s)RNA-containing ribonucleoprotein complex"/>
    <property type="evidence" value="ECO:0007669"/>
    <property type="project" value="UniProtKB-UniRule"/>
</dbReference>
<keyword evidence="3 7" id="KW-0698">rRNA processing</keyword>